<evidence type="ECO:0000313" key="2">
    <source>
        <dbReference type="Proteomes" id="UP000266673"/>
    </source>
</evidence>
<proteinExistence type="predicted"/>
<sequence length="110" mass="12880">MVSLKKKTVFFLQFGTLWYYKCLEQLVDFQHPTQEKLVEVLTTPINGETEPPCHFCYFVGHNMKKCPFVPNEYRNTGVGNSTHISKDCTSNKKISQVRPPFMELDEFHNF</sequence>
<name>A0A397UEH4_9GLOM</name>
<dbReference type="GO" id="GO:0008270">
    <property type="term" value="F:zinc ion binding"/>
    <property type="evidence" value="ECO:0007669"/>
    <property type="project" value="InterPro"/>
</dbReference>
<dbReference type="EMBL" id="QKWP01001649">
    <property type="protein sequence ID" value="RIB07477.1"/>
    <property type="molecule type" value="Genomic_DNA"/>
</dbReference>
<dbReference type="InterPro" id="IPR036875">
    <property type="entry name" value="Znf_CCHC_sf"/>
</dbReference>
<dbReference type="Proteomes" id="UP000266673">
    <property type="component" value="Unassembled WGS sequence"/>
</dbReference>
<reference evidence="1 2" key="1">
    <citation type="submission" date="2018-06" db="EMBL/GenBank/DDBJ databases">
        <title>Comparative genomics reveals the genomic features of Rhizophagus irregularis, R. cerebriforme, R. diaphanum and Gigaspora rosea, and their symbiotic lifestyle signature.</title>
        <authorList>
            <person name="Morin E."/>
            <person name="San Clemente H."/>
            <person name="Chen E.C.H."/>
            <person name="De La Providencia I."/>
            <person name="Hainaut M."/>
            <person name="Kuo A."/>
            <person name="Kohler A."/>
            <person name="Murat C."/>
            <person name="Tang N."/>
            <person name="Roy S."/>
            <person name="Loubradou J."/>
            <person name="Henrissat B."/>
            <person name="Grigoriev I.V."/>
            <person name="Corradi N."/>
            <person name="Roux C."/>
            <person name="Martin F.M."/>
        </authorList>
    </citation>
    <scope>NUCLEOTIDE SEQUENCE [LARGE SCALE GENOMIC DNA]</scope>
    <source>
        <strain evidence="1 2">DAOM 194757</strain>
    </source>
</reference>
<evidence type="ECO:0000313" key="1">
    <source>
        <dbReference type="EMBL" id="RIB07477.1"/>
    </source>
</evidence>
<organism evidence="1 2">
    <name type="scientific">Gigaspora rosea</name>
    <dbReference type="NCBI Taxonomy" id="44941"/>
    <lineage>
        <taxon>Eukaryota</taxon>
        <taxon>Fungi</taxon>
        <taxon>Fungi incertae sedis</taxon>
        <taxon>Mucoromycota</taxon>
        <taxon>Glomeromycotina</taxon>
        <taxon>Glomeromycetes</taxon>
        <taxon>Diversisporales</taxon>
        <taxon>Gigasporaceae</taxon>
        <taxon>Gigaspora</taxon>
    </lineage>
</organism>
<dbReference type="AlphaFoldDB" id="A0A397UEH4"/>
<accession>A0A397UEH4</accession>
<keyword evidence="2" id="KW-1185">Reference proteome</keyword>
<dbReference type="Gene3D" id="4.10.60.10">
    <property type="entry name" value="Zinc finger, CCHC-type"/>
    <property type="match status" value="1"/>
</dbReference>
<gene>
    <name evidence="1" type="ORF">C2G38_2045977</name>
</gene>
<protein>
    <submittedName>
        <fullName evidence="1">Uncharacterized protein</fullName>
    </submittedName>
</protein>
<dbReference type="GO" id="GO:0003676">
    <property type="term" value="F:nucleic acid binding"/>
    <property type="evidence" value="ECO:0007669"/>
    <property type="project" value="InterPro"/>
</dbReference>
<dbReference type="SUPFAM" id="SSF57756">
    <property type="entry name" value="Retrovirus zinc finger-like domains"/>
    <property type="match status" value="1"/>
</dbReference>
<comment type="caution">
    <text evidence="1">The sequence shown here is derived from an EMBL/GenBank/DDBJ whole genome shotgun (WGS) entry which is preliminary data.</text>
</comment>